<organism evidence="2 3">
    <name type="scientific">Dictyobacter halimunensis</name>
    <dbReference type="NCBI Taxonomy" id="3026934"/>
    <lineage>
        <taxon>Bacteria</taxon>
        <taxon>Bacillati</taxon>
        <taxon>Chloroflexota</taxon>
        <taxon>Ktedonobacteria</taxon>
        <taxon>Ktedonobacterales</taxon>
        <taxon>Dictyobacteraceae</taxon>
        <taxon>Dictyobacter</taxon>
    </lineage>
</organism>
<accession>A0ABQ6FM60</accession>
<gene>
    <name evidence="2" type="ORF">KDH_11840</name>
</gene>
<feature type="region of interest" description="Disordered" evidence="1">
    <location>
        <begin position="1"/>
        <end position="54"/>
    </location>
</feature>
<proteinExistence type="predicted"/>
<dbReference type="Proteomes" id="UP001344906">
    <property type="component" value="Unassembled WGS sequence"/>
</dbReference>
<comment type="caution">
    <text evidence="2">The sequence shown here is derived from an EMBL/GenBank/DDBJ whole genome shotgun (WGS) entry which is preliminary data.</text>
</comment>
<dbReference type="EMBL" id="BSRI01000001">
    <property type="protein sequence ID" value="GLV54336.1"/>
    <property type="molecule type" value="Genomic_DNA"/>
</dbReference>
<reference evidence="2 3" key="1">
    <citation type="submission" date="2023-02" db="EMBL/GenBank/DDBJ databases">
        <title>Dictyobacter halimunensis sp. nov., a new member of the class Ktedonobacteria from forest soil in a geothermal area.</title>
        <authorList>
            <person name="Rachmania M.K."/>
            <person name="Ningsih F."/>
            <person name="Sakai Y."/>
            <person name="Yabe S."/>
            <person name="Yokota A."/>
            <person name="Sjamsuridzal W."/>
        </authorList>
    </citation>
    <scope>NUCLEOTIDE SEQUENCE [LARGE SCALE GENOMIC DNA]</scope>
    <source>
        <strain evidence="2 3">S3.2.2.5</strain>
    </source>
</reference>
<evidence type="ECO:0000313" key="2">
    <source>
        <dbReference type="EMBL" id="GLV54336.1"/>
    </source>
</evidence>
<keyword evidence="3" id="KW-1185">Reference proteome</keyword>
<dbReference type="RefSeq" id="WP_338248026.1">
    <property type="nucleotide sequence ID" value="NZ_BSRI01000001.1"/>
</dbReference>
<evidence type="ECO:0000313" key="3">
    <source>
        <dbReference type="Proteomes" id="UP001344906"/>
    </source>
</evidence>
<evidence type="ECO:0000256" key="1">
    <source>
        <dbReference type="SAM" id="MobiDB-lite"/>
    </source>
</evidence>
<protein>
    <recommendedName>
        <fullName evidence="4">S26 family signal peptidase</fullName>
    </recommendedName>
</protein>
<evidence type="ECO:0008006" key="4">
    <source>
        <dbReference type="Google" id="ProtNLM"/>
    </source>
</evidence>
<name>A0ABQ6FM60_9CHLR</name>
<feature type="compositionally biased region" description="Basic and acidic residues" evidence="1">
    <location>
        <begin position="1"/>
        <end position="25"/>
    </location>
</feature>
<sequence>MTDNQKDPKKQDTEETNKIRVDRFTWKPGDLVLVDNNPKDSDKKMLSKKYPKKQ</sequence>